<gene>
    <name evidence="2" type="ORF">Mgrana_02907</name>
</gene>
<dbReference type="AlphaFoldDB" id="A0A399F567"/>
<dbReference type="EMBL" id="QWLB01000053">
    <property type="protein sequence ID" value="RIH91213.1"/>
    <property type="molecule type" value="Genomic_DNA"/>
</dbReference>
<keyword evidence="3" id="KW-1185">Reference proteome</keyword>
<accession>A0A399F567</accession>
<dbReference type="Proteomes" id="UP000266178">
    <property type="component" value="Unassembled WGS sequence"/>
</dbReference>
<evidence type="ECO:0000313" key="2">
    <source>
        <dbReference type="EMBL" id="RIH91213.1"/>
    </source>
</evidence>
<reference evidence="2 3" key="1">
    <citation type="submission" date="2018-08" db="EMBL/GenBank/DDBJ databases">
        <title>Meiothermus granaticius genome AF-68 sequencing project.</title>
        <authorList>
            <person name="Da Costa M.S."/>
            <person name="Albuquerque L."/>
            <person name="Raposo P."/>
            <person name="Froufe H.J.C."/>
            <person name="Barroso C.S."/>
            <person name="Egas C."/>
        </authorList>
    </citation>
    <scope>NUCLEOTIDE SEQUENCE [LARGE SCALE GENOMIC DNA]</scope>
    <source>
        <strain evidence="2 3">AF-68</strain>
    </source>
</reference>
<name>A0A399F567_9DEIN</name>
<feature type="signal peptide" evidence="1">
    <location>
        <begin position="1"/>
        <end position="19"/>
    </location>
</feature>
<sequence>MLRLIILALLPLAIGLAQNSPSSPCPLTSAQVGSALGVTVLEAKPALNLRSGSITLQDCRYTLKLDKLEFTLMVKQTINTQRVTAQEYYRTLTGHLVPIPHDPDGARFQEDQGYFTSPTLHYFRGGVGVELRILGAYYQGHKPSQAEFRTWQWKLLALPRIP</sequence>
<dbReference type="RefSeq" id="WP_119358345.1">
    <property type="nucleotide sequence ID" value="NZ_BJXM01000002.1"/>
</dbReference>
<keyword evidence="1" id="KW-0732">Signal</keyword>
<comment type="caution">
    <text evidence="2">The sequence shown here is derived from an EMBL/GenBank/DDBJ whole genome shotgun (WGS) entry which is preliminary data.</text>
</comment>
<proteinExistence type="predicted"/>
<evidence type="ECO:0000313" key="3">
    <source>
        <dbReference type="Proteomes" id="UP000266178"/>
    </source>
</evidence>
<protein>
    <submittedName>
        <fullName evidence="2">Uncharacterized protein</fullName>
    </submittedName>
</protein>
<organism evidence="2 3">
    <name type="scientific">Meiothermus granaticius NBRC 107808</name>
    <dbReference type="NCBI Taxonomy" id="1227551"/>
    <lineage>
        <taxon>Bacteria</taxon>
        <taxon>Thermotogati</taxon>
        <taxon>Deinococcota</taxon>
        <taxon>Deinococci</taxon>
        <taxon>Thermales</taxon>
        <taxon>Thermaceae</taxon>
        <taxon>Meiothermus</taxon>
    </lineage>
</organism>
<feature type="chain" id="PRO_5030071802" evidence="1">
    <location>
        <begin position="20"/>
        <end position="162"/>
    </location>
</feature>
<evidence type="ECO:0000256" key="1">
    <source>
        <dbReference type="SAM" id="SignalP"/>
    </source>
</evidence>